<gene>
    <name evidence="2" type="ORF">PSEWESI4_04115</name>
</gene>
<dbReference type="InterPro" id="IPR036808">
    <property type="entry name" value="PA1123-like_sf"/>
</dbReference>
<evidence type="ECO:0000259" key="1">
    <source>
        <dbReference type="Pfam" id="PF09634"/>
    </source>
</evidence>
<dbReference type="Pfam" id="PF09634">
    <property type="entry name" value="DUF2025"/>
    <property type="match status" value="1"/>
</dbReference>
<feature type="domain" description="PA1123-like" evidence="1">
    <location>
        <begin position="1"/>
        <end position="104"/>
    </location>
</feature>
<dbReference type="Gene3D" id="3.90.1650.10">
    <property type="entry name" value="PA1123-like"/>
    <property type="match status" value="1"/>
</dbReference>
<dbReference type="InterPro" id="IPR023117">
    <property type="entry name" value="PA1123-like_domain"/>
</dbReference>
<dbReference type="Proteomes" id="UP000583387">
    <property type="component" value="Unassembled WGS sequence"/>
</dbReference>
<name>A0A7U7ERP9_9GAMM</name>
<reference evidence="2 3" key="1">
    <citation type="submission" date="2020-08" db="EMBL/GenBank/DDBJ databases">
        <authorList>
            <person name="Criscuolo A."/>
        </authorList>
    </citation>
    <scope>NUCLEOTIDE SEQUENCE [LARGE SCALE GENOMIC DNA]</scope>
    <source>
        <strain evidence="2">CIP111764</strain>
    </source>
</reference>
<dbReference type="EMBL" id="CAJFCI010000078">
    <property type="protein sequence ID" value="CAD5109801.1"/>
    <property type="molecule type" value="Genomic_DNA"/>
</dbReference>
<dbReference type="SUPFAM" id="SSF160477">
    <property type="entry name" value="PA1123-like"/>
    <property type="match status" value="1"/>
</dbReference>
<keyword evidence="3" id="KW-1185">Reference proteome</keyword>
<proteinExistence type="predicted"/>
<sequence length="109" mass="12416">MSITSTDICQAADALQGFVGFNRKTGRYIVRFSEDSFGMDVAEDSIVPASEFVWREQSTGVMALAREHLRVLLELNINDRLNVGEPLLVYMRREDLPEILARRDLRTPD</sequence>
<evidence type="ECO:0000313" key="3">
    <source>
        <dbReference type="Proteomes" id="UP000583387"/>
    </source>
</evidence>
<evidence type="ECO:0000313" key="2">
    <source>
        <dbReference type="EMBL" id="CAD5109801.1"/>
    </source>
</evidence>
<dbReference type="AlphaFoldDB" id="A0A7U7ERP9"/>
<protein>
    <recommendedName>
        <fullName evidence="1">PA1123-like domain-containing protein</fullName>
    </recommendedName>
</protein>
<accession>A0A7U7ERP9</accession>
<comment type="caution">
    <text evidence="2">The sequence shown here is derived from an EMBL/GenBank/DDBJ whole genome shotgun (WGS) entry which is preliminary data.</text>
</comment>
<organism evidence="2 3">
    <name type="scientific">Zestomonas carbonaria</name>
    <dbReference type="NCBI Taxonomy" id="2762745"/>
    <lineage>
        <taxon>Bacteria</taxon>
        <taxon>Pseudomonadati</taxon>
        <taxon>Pseudomonadota</taxon>
        <taxon>Gammaproteobacteria</taxon>
        <taxon>Pseudomonadales</taxon>
        <taxon>Pseudomonadaceae</taxon>
        <taxon>Zestomonas</taxon>
    </lineage>
</organism>
<dbReference type="RefSeq" id="WP_187673110.1">
    <property type="nucleotide sequence ID" value="NZ_CAJFCI010000078.1"/>
</dbReference>